<dbReference type="AlphaFoldDB" id="A0A411WLD3"/>
<dbReference type="RefSeq" id="WP_130591975.1">
    <property type="nucleotide sequence ID" value="NZ_CP034752.1"/>
</dbReference>
<sequence>MSIAEQNVAADSKEQALSSMSLLDQIASQTNYSPADESYDIAKQGIATLVSHLLDTGNTEEPVNKQLVDRMIAELDKKLSVQLDEILHNQELQKMESSWRGLKLLIDRTDFRENIKINLLYVTKDEMLEDFEFAPEITQSGLYKHVYSAQYGQFGGEPIGAILADYQFLPNAPDIKLLQYTSAVGAMAHTPFISSAAPQFFGIDSYTQLDSIKELSSVFESPTYTKWRSLREAEDSRMLGLLTVRNLARLPYSPMDNPVKSFGYEEDVSHNHEHYLWTNAVYAFGTRLTDSFAQYRWCPNIIGPESGGAVEDLPVHVFEAMGELQTKIPTETLITDRREFELAEEGFIALTMRKGSDNAAFFSAQSVQKPLKFPNTDEGKAAETNSKLGTQLPYIMLSTRIAHYLKVIQREKLGSYQEAADVERNLNTWLKQYVSDQENPPVDVRCRRPFRAISLTVSDVPGEPGWVKTRLLLRPHLKSMGSYTELSLVGRLDKE</sequence>
<dbReference type="InterPro" id="IPR044032">
    <property type="entry name" value="TssC1_C"/>
</dbReference>
<name>A0A411WLD3_9GAMM</name>
<proteinExistence type="predicted"/>
<dbReference type="Pfam" id="PF05943">
    <property type="entry name" value="VipB"/>
    <property type="match status" value="1"/>
</dbReference>
<dbReference type="PANTHER" id="PTHR35565:SF1">
    <property type="entry name" value="TYPE VI SECRETION SYSTEM CONTRACTILE SHEATH LARGE SUBUNIT"/>
    <property type="match status" value="1"/>
</dbReference>
<organism evidence="3 4">
    <name type="scientific">Limnobaculum zhutongyuii</name>
    <dbReference type="NCBI Taxonomy" id="2498113"/>
    <lineage>
        <taxon>Bacteria</taxon>
        <taxon>Pseudomonadati</taxon>
        <taxon>Pseudomonadota</taxon>
        <taxon>Gammaproteobacteria</taxon>
        <taxon>Enterobacterales</taxon>
        <taxon>Budviciaceae</taxon>
        <taxon>Limnobaculum</taxon>
    </lineage>
</organism>
<evidence type="ECO:0000313" key="4">
    <source>
        <dbReference type="Proteomes" id="UP000293154"/>
    </source>
</evidence>
<reference evidence="3 4" key="1">
    <citation type="submission" date="2019-03" db="EMBL/GenBank/DDBJ databases">
        <title>Pragia sp. nov. isolated from the gut tract of Carduelis flavirostris.</title>
        <authorList>
            <person name="Ge Y."/>
        </authorList>
    </citation>
    <scope>NUCLEOTIDE SEQUENCE [LARGE SCALE GENOMIC DNA]</scope>
    <source>
        <strain evidence="3 4">CF-458</strain>
    </source>
</reference>
<evidence type="ECO:0000313" key="3">
    <source>
        <dbReference type="EMBL" id="QBH97033.1"/>
    </source>
</evidence>
<keyword evidence="4" id="KW-1185">Reference proteome</keyword>
<dbReference type="Pfam" id="PF18945">
    <property type="entry name" value="VipB_2"/>
    <property type="match status" value="1"/>
</dbReference>
<dbReference type="Proteomes" id="UP000293154">
    <property type="component" value="Chromosome"/>
</dbReference>
<dbReference type="KEGG" id="prag:EKN56_11880"/>
<protein>
    <submittedName>
        <fullName evidence="3">Type VI secretion system contractile sheath large subunit</fullName>
    </submittedName>
</protein>
<feature type="domain" description="TssC1 C-terminal" evidence="2">
    <location>
        <begin position="382"/>
        <end position="492"/>
    </location>
</feature>
<dbReference type="InterPro" id="IPR044031">
    <property type="entry name" value="TssC1_N"/>
</dbReference>
<evidence type="ECO:0000259" key="2">
    <source>
        <dbReference type="Pfam" id="PF18945"/>
    </source>
</evidence>
<feature type="domain" description="TssC1 N-terminal" evidence="1">
    <location>
        <begin position="69"/>
        <end position="368"/>
    </location>
</feature>
<evidence type="ECO:0000259" key="1">
    <source>
        <dbReference type="Pfam" id="PF05943"/>
    </source>
</evidence>
<gene>
    <name evidence="3" type="primary">tssC</name>
    <name evidence="3" type="ORF">EKN56_11880</name>
</gene>
<dbReference type="InterPro" id="IPR010269">
    <property type="entry name" value="T6SS_TssC-like"/>
</dbReference>
<dbReference type="PANTHER" id="PTHR35565">
    <property type="entry name" value="CYTOPLASMIC PROTEIN-RELATED"/>
    <property type="match status" value="1"/>
</dbReference>
<dbReference type="EMBL" id="CP034752">
    <property type="protein sequence ID" value="QBH97033.1"/>
    <property type="molecule type" value="Genomic_DNA"/>
</dbReference>
<dbReference type="OrthoDB" id="9764000at2"/>
<dbReference type="NCBIfam" id="TIGR03355">
    <property type="entry name" value="VI_chp_2"/>
    <property type="match status" value="1"/>
</dbReference>
<accession>A0A411WLD3</accession>